<keyword evidence="1" id="KW-1133">Transmembrane helix</keyword>
<dbReference type="Proteomes" id="UP000252519">
    <property type="component" value="Unassembled WGS sequence"/>
</dbReference>
<dbReference type="AlphaFoldDB" id="A0A368GE84"/>
<dbReference type="EMBL" id="JOJR01000231">
    <property type="protein sequence ID" value="RCN41569.1"/>
    <property type="molecule type" value="Genomic_DNA"/>
</dbReference>
<keyword evidence="1" id="KW-0472">Membrane</keyword>
<sequence length="61" mass="6844">MAFTGTLYDVSPCVICLMLVFQCRSMTPGLIEPAHLEFMKYFLFVGLLANILLLVSSGWEI</sequence>
<accession>A0A368GE84</accession>
<gene>
    <name evidence="2" type="ORF">ANCCAN_12471</name>
</gene>
<dbReference type="OrthoDB" id="10006207at2759"/>
<evidence type="ECO:0000313" key="3">
    <source>
        <dbReference type="Proteomes" id="UP000252519"/>
    </source>
</evidence>
<protein>
    <submittedName>
        <fullName evidence="2">Uncharacterized protein</fullName>
    </submittedName>
</protein>
<keyword evidence="3" id="KW-1185">Reference proteome</keyword>
<evidence type="ECO:0000313" key="2">
    <source>
        <dbReference type="EMBL" id="RCN41569.1"/>
    </source>
</evidence>
<evidence type="ECO:0000256" key="1">
    <source>
        <dbReference type="SAM" id="Phobius"/>
    </source>
</evidence>
<comment type="caution">
    <text evidence="2">The sequence shown here is derived from an EMBL/GenBank/DDBJ whole genome shotgun (WGS) entry which is preliminary data.</text>
</comment>
<name>A0A368GE84_ANCCA</name>
<proteinExistence type="predicted"/>
<organism evidence="2 3">
    <name type="scientific">Ancylostoma caninum</name>
    <name type="common">Dog hookworm</name>
    <dbReference type="NCBI Taxonomy" id="29170"/>
    <lineage>
        <taxon>Eukaryota</taxon>
        <taxon>Metazoa</taxon>
        <taxon>Ecdysozoa</taxon>
        <taxon>Nematoda</taxon>
        <taxon>Chromadorea</taxon>
        <taxon>Rhabditida</taxon>
        <taxon>Rhabditina</taxon>
        <taxon>Rhabditomorpha</taxon>
        <taxon>Strongyloidea</taxon>
        <taxon>Ancylostomatidae</taxon>
        <taxon>Ancylostomatinae</taxon>
        <taxon>Ancylostoma</taxon>
    </lineage>
</organism>
<reference evidence="2 3" key="1">
    <citation type="submission" date="2014-10" db="EMBL/GenBank/DDBJ databases">
        <title>Draft genome of the hookworm Ancylostoma caninum.</title>
        <authorList>
            <person name="Mitreva M."/>
        </authorList>
    </citation>
    <scope>NUCLEOTIDE SEQUENCE [LARGE SCALE GENOMIC DNA]</scope>
    <source>
        <strain evidence="2 3">Baltimore</strain>
    </source>
</reference>
<feature type="transmembrane region" description="Helical" evidence="1">
    <location>
        <begin position="38"/>
        <end position="59"/>
    </location>
</feature>
<keyword evidence="1" id="KW-0812">Transmembrane</keyword>
<feature type="non-terminal residue" evidence="2">
    <location>
        <position position="61"/>
    </location>
</feature>